<evidence type="ECO:0000313" key="3">
    <source>
        <dbReference type="EMBL" id="CAE7388224.1"/>
    </source>
</evidence>
<reference evidence="3" key="1">
    <citation type="submission" date="2021-02" db="EMBL/GenBank/DDBJ databases">
        <authorList>
            <person name="Dougan E. K."/>
            <person name="Rhodes N."/>
            <person name="Thang M."/>
            <person name="Chan C."/>
        </authorList>
    </citation>
    <scope>NUCLEOTIDE SEQUENCE</scope>
</reference>
<evidence type="ECO:0000256" key="2">
    <source>
        <dbReference type="SAM" id="MobiDB-lite"/>
    </source>
</evidence>
<keyword evidence="4" id="KW-1185">Reference proteome</keyword>
<feature type="compositionally biased region" description="Low complexity" evidence="2">
    <location>
        <begin position="467"/>
        <end position="489"/>
    </location>
</feature>
<keyword evidence="1" id="KW-0175">Coiled coil</keyword>
<feature type="coiled-coil region" evidence="1">
    <location>
        <begin position="188"/>
        <end position="222"/>
    </location>
</feature>
<feature type="region of interest" description="Disordered" evidence="2">
    <location>
        <begin position="464"/>
        <end position="489"/>
    </location>
</feature>
<feature type="coiled-coil region" evidence="1">
    <location>
        <begin position="421"/>
        <end position="459"/>
    </location>
</feature>
<feature type="region of interest" description="Disordered" evidence="2">
    <location>
        <begin position="379"/>
        <end position="412"/>
    </location>
</feature>
<evidence type="ECO:0000313" key="4">
    <source>
        <dbReference type="Proteomes" id="UP000604046"/>
    </source>
</evidence>
<protein>
    <submittedName>
        <fullName evidence="3">ErkA protein</fullName>
    </submittedName>
</protein>
<proteinExistence type="predicted"/>
<dbReference type="AlphaFoldDB" id="A0A812Q7A7"/>
<dbReference type="OrthoDB" id="10621870at2759"/>
<accession>A0A812Q7A7</accession>
<name>A0A812Q7A7_9DINO</name>
<evidence type="ECO:0000256" key="1">
    <source>
        <dbReference type="SAM" id="Coils"/>
    </source>
</evidence>
<gene>
    <name evidence="3" type="primary">erkA</name>
    <name evidence="3" type="ORF">SNAT2548_LOCUS21170</name>
</gene>
<sequence length="489" mass="52392">MLEECAAAGRLCMQRRGALQRVKDALEKVDCRDYQARLLAAQAASAALRTKLERRAQSAAEGAEVQAPEARGHAAPEAAQPPAPAAVCNSKVQRTADAWKAEVSRLSLALAERRRLNDCLKLEVQVQETAFQSLIQLGDHQVADLSCVQERNASLAQEHEQSSLECREHHRTYWQEQAPYQGSDVDDVDGLQLRAASLHKELSKLEAKLLEARRAADSASQDALGAARGVLHKSFEAALQSPSSGSPPAVCSAGKEAGSTRGEFRMQPEGSGLEEPEGELAAGAEDANSDLGGFDDESREGSEGEGGELESSPPCGEPADETALSACPTPGAPGADEVGAASCGPRAPEAKPETELGQDIDQAIRNMSRHIERFERASRTVHIAPPPSSPDASADHPSRGCARGGEGDLRHAAGGGAMRMLEETVKENRVLQLQIEHCRERLRQRLLQQEIAQHRLKAQLQTLRPTGARGAARPSSRWAPSALRSCKEV</sequence>
<comment type="caution">
    <text evidence="3">The sequence shown here is derived from an EMBL/GenBank/DDBJ whole genome shotgun (WGS) entry which is preliminary data.</text>
</comment>
<feature type="region of interest" description="Disordered" evidence="2">
    <location>
        <begin position="238"/>
        <end position="358"/>
    </location>
</feature>
<organism evidence="3 4">
    <name type="scientific">Symbiodinium natans</name>
    <dbReference type="NCBI Taxonomy" id="878477"/>
    <lineage>
        <taxon>Eukaryota</taxon>
        <taxon>Sar</taxon>
        <taxon>Alveolata</taxon>
        <taxon>Dinophyceae</taxon>
        <taxon>Suessiales</taxon>
        <taxon>Symbiodiniaceae</taxon>
        <taxon>Symbiodinium</taxon>
    </lineage>
</organism>
<dbReference type="EMBL" id="CAJNDS010002237">
    <property type="protein sequence ID" value="CAE7388224.1"/>
    <property type="molecule type" value="Genomic_DNA"/>
</dbReference>
<feature type="region of interest" description="Disordered" evidence="2">
    <location>
        <begin position="59"/>
        <end position="87"/>
    </location>
</feature>
<dbReference type="Proteomes" id="UP000604046">
    <property type="component" value="Unassembled WGS sequence"/>
</dbReference>
<feature type="compositionally biased region" description="Acidic residues" evidence="2">
    <location>
        <begin position="293"/>
        <end position="308"/>
    </location>
</feature>